<evidence type="ECO:0000256" key="1">
    <source>
        <dbReference type="ARBA" id="ARBA00004651"/>
    </source>
</evidence>
<keyword evidence="4 8" id="KW-1003">Cell membrane</keyword>
<feature type="transmembrane region" description="Helical" evidence="9">
    <location>
        <begin position="285"/>
        <end position="307"/>
    </location>
</feature>
<protein>
    <submittedName>
        <fullName evidence="10">AGZA family xanthine/uracil permease-like MFS transporter</fullName>
    </submittedName>
</protein>
<feature type="transmembrane region" description="Helical" evidence="9">
    <location>
        <begin position="193"/>
        <end position="213"/>
    </location>
</feature>
<dbReference type="InterPro" id="IPR006043">
    <property type="entry name" value="NCS2"/>
</dbReference>
<keyword evidence="7 8" id="KW-0472">Membrane</keyword>
<evidence type="ECO:0000256" key="5">
    <source>
        <dbReference type="ARBA" id="ARBA00022692"/>
    </source>
</evidence>
<dbReference type="Proteomes" id="UP000256429">
    <property type="component" value="Unassembled WGS sequence"/>
</dbReference>
<evidence type="ECO:0000256" key="7">
    <source>
        <dbReference type="ARBA" id="ARBA00023136"/>
    </source>
</evidence>
<feature type="transmembrane region" description="Helical" evidence="9">
    <location>
        <begin position="319"/>
        <end position="340"/>
    </location>
</feature>
<dbReference type="PANTHER" id="PTHR43337">
    <property type="entry name" value="XANTHINE/URACIL PERMEASE C887.17-RELATED"/>
    <property type="match status" value="1"/>
</dbReference>
<dbReference type="AlphaFoldDB" id="A0A3D9S0V0"/>
<evidence type="ECO:0000256" key="2">
    <source>
        <dbReference type="ARBA" id="ARBA00005697"/>
    </source>
</evidence>
<keyword evidence="11" id="KW-1185">Reference proteome</keyword>
<evidence type="ECO:0000256" key="3">
    <source>
        <dbReference type="ARBA" id="ARBA00022448"/>
    </source>
</evidence>
<dbReference type="InterPro" id="IPR045018">
    <property type="entry name" value="Azg-like"/>
</dbReference>
<feature type="transmembrane region" description="Helical" evidence="9">
    <location>
        <begin position="75"/>
        <end position="93"/>
    </location>
</feature>
<dbReference type="GO" id="GO:0005886">
    <property type="term" value="C:plasma membrane"/>
    <property type="evidence" value="ECO:0007669"/>
    <property type="project" value="UniProtKB-SubCell"/>
</dbReference>
<feature type="transmembrane region" description="Helical" evidence="9">
    <location>
        <begin position="49"/>
        <end position="68"/>
    </location>
</feature>
<evidence type="ECO:0000313" key="11">
    <source>
        <dbReference type="Proteomes" id="UP000256429"/>
    </source>
</evidence>
<sequence length="431" mass="45828">MLNKFFKITENKSTLKTEIVAGITTFMTMVYILAVNPSILSAAGMDKDAVFTATALSAVIATLVMALVAKLPFALAPGMGLNAFFAFTVVLGMGYTWEFALTAVFLEGIIFIILTAFNIRELIVNSIPLNLKHAVSVGIGLFIAFIGLKGTGLIVDNPATLVSLGDMKNPAVLVGLAGVLIIGVLLTKKIKGAILIGILVSTIIGLFVGVTVIPENFSVVSLPPSIEPIFFKFDFSQVFTIDMLIVLFTFLFVDMFDTVGTLVGVSSKSGMLDKNGNVPRVKQALFADSIGTFVGAILGTSTVTTYVESAAGVAEGGKTGMTALTVAGMFALALFFAPIFMIIPAAATAPALIIVGLFMISPIMKIDLTDFTEAIPAFFTIIMMPLTYSIAEGIVFGMLSFVLLKLLTGRYKELKPIMVIIAILFIIKFFV</sequence>
<keyword evidence="3 8" id="KW-0813">Transport</keyword>
<proteinExistence type="inferred from homology"/>
<feature type="transmembrane region" description="Helical" evidence="9">
    <location>
        <begin position="167"/>
        <end position="186"/>
    </location>
</feature>
<feature type="transmembrane region" description="Helical" evidence="9">
    <location>
        <begin position="414"/>
        <end position="430"/>
    </location>
</feature>
<keyword evidence="6 8" id="KW-1133">Transmembrane helix</keyword>
<evidence type="ECO:0000256" key="9">
    <source>
        <dbReference type="SAM" id="Phobius"/>
    </source>
</evidence>
<reference evidence="10 11" key="1">
    <citation type="submission" date="2018-08" db="EMBL/GenBank/DDBJ databases">
        <title>Genomic Encyclopedia of Type Strains, Phase III (KMG-III): the genomes of soil and plant-associated and newly described type strains.</title>
        <authorList>
            <person name="Whitman W."/>
        </authorList>
    </citation>
    <scope>NUCLEOTIDE SEQUENCE [LARGE SCALE GENOMIC DNA]</scope>
    <source>
        <strain evidence="10 11">325-5</strain>
    </source>
</reference>
<feature type="transmembrane region" description="Helical" evidence="9">
    <location>
        <begin position="243"/>
        <end position="265"/>
    </location>
</feature>
<feature type="transmembrane region" description="Helical" evidence="9">
    <location>
        <begin position="131"/>
        <end position="155"/>
    </location>
</feature>
<dbReference type="PIRSF" id="PIRSF005353">
    <property type="entry name" value="PbuG"/>
    <property type="match status" value="1"/>
</dbReference>
<gene>
    <name evidence="10" type="ORF">BX611_1869</name>
</gene>
<evidence type="ECO:0000313" key="10">
    <source>
        <dbReference type="EMBL" id="REE82322.1"/>
    </source>
</evidence>
<keyword evidence="5 8" id="KW-0812">Transmembrane</keyword>
<comment type="subcellular location">
    <subcellularLocation>
        <location evidence="1 8">Cell membrane</location>
        <topology evidence="1 8">Multi-pass membrane protein</topology>
    </subcellularLocation>
</comment>
<evidence type="ECO:0000256" key="6">
    <source>
        <dbReference type="ARBA" id="ARBA00022989"/>
    </source>
</evidence>
<feature type="transmembrane region" description="Helical" evidence="9">
    <location>
        <begin position="99"/>
        <end position="119"/>
    </location>
</feature>
<dbReference type="InterPro" id="IPR026033">
    <property type="entry name" value="Azg-like_bact_archaea"/>
</dbReference>
<dbReference type="OrthoDB" id="9808458at2"/>
<dbReference type="Pfam" id="PF00860">
    <property type="entry name" value="Xan_ur_permease"/>
    <property type="match status" value="1"/>
</dbReference>
<accession>A0A3D9S0V0</accession>
<feature type="transmembrane region" description="Helical" evidence="9">
    <location>
        <begin position="20"/>
        <end position="43"/>
    </location>
</feature>
<dbReference type="EMBL" id="QTTQ01000010">
    <property type="protein sequence ID" value="REE82322.1"/>
    <property type="molecule type" value="Genomic_DNA"/>
</dbReference>
<evidence type="ECO:0000256" key="8">
    <source>
        <dbReference type="PIRNR" id="PIRNR005353"/>
    </source>
</evidence>
<feature type="transmembrane region" description="Helical" evidence="9">
    <location>
        <begin position="378"/>
        <end position="402"/>
    </location>
</feature>
<organism evidence="10 11">
    <name type="scientific">Lutibacter oceani</name>
    <dbReference type="NCBI Taxonomy" id="1853311"/>
    <lineage>
        <taxon>Bacteria</taxon>
        <taxon>Pseudomonadati</taxon>
        <taxon>Bacteroidota</taxon>
        <taxon>Flavobacteriia</taxon>
        <taxon>Flavobacteriales</taxon>
        <taxon>Flavobacteriaceae</taxon>
        <taxon>Lutibacter</taxon>
    </lineage>
</organism>
<comment type="similarity">
    <text evidence="2 8">Belongs to the nucleobase:cation symporter-2 (NCS2) (TC 2.A.40) family. Azg-like subfamily.</text>
</comment>
<feature type="transmembrane region" description="Helical" evidence="9">
    <location>
        <begin position="347"/>
        <end position="366"/>
    </location>
</feature>
<dbReference type="GO" id="GO:0005345">
    <property type="term" value="F:purine nucleobase transmembrane transporter activity"/>
    <property type="evidence" value="ECO:0007669"/>
    <property type="project" value="TreeGrafter"/>
</dbReference>
<comment type="caution">
    <text evidence="10">The sequence shown here is derived from an EMBL/GenBank/DDBJ whole genome shotgun (WGS) entry which is preliminary data.</text>
</comment>
<dbReference type="PANTHER" id="PTHR43337:SF1">
    <property type="entry name" value="XANTHINE_URACIL PERMEASE C887.17-RELATED"/>
    <property type="match status" value="1"/>
</dbReference>
<evidence type="ECO:0000256" key="4">
    <source>
        <dbReference type="ARBA" id="ARBA00022475"/>
    </source>
</evidence>
<dbReference type="RefSeq" id="WP_115880387.1">
    <property type="nucleotide sequence ID" value="NZ_QTTQ01000010.1"/>
</dbReference>
<name>A0A3D9S0V0_9FLAO</name>